<sequence length="77" mass="8261">MTMTLGTFTTKPFSCPSCIKKIESAVGRMDGVESVDVGFNSSRVKVVFDDSQTSAETIGKVIDGLGYPVVKTRTTTH</sequence>
<dbReference type="InterPro" id="IPR006121">
    <property type="entry name" value="HMA_dom"/>
</dbReference>
<gene>
    <name evidence="2" type="ORF">FB460_1630</name>
</gene>
<comment type="caution">
    <text evidence="2">The sequence shown here is derived from an EMBL/GenBank/DDBJ whole genome shotgun (WGS) entry which is preliminary data.</text>
</comment>
<dbReference type="CDD" id="cd00371">
    <property type="entry name" value="HMA"/>
    <property type="match status" value="1"/>
</dbReference>
<reference evidence="2 3" key="1">
    <citation type="submission" date="2019-06" db="EMBL/GenBank/DDBJ databases">
        <title>Sequencing the genomes of 1000 actinobacteria strains.</title>
        <authorList>
            <person name="Klenk H.-P."/>
        </authorList>
    </citation>
    <scope>NUCLEOTIDE SEQUENCE [LARGE SCALE GENOMIC DNA]</scope>
    <source>
        <strain evidence="2 3">DSM 8251</strain>
    </source>
</reference>
<dbReference type="AlphaFoldDB" id="A0A542ZBQ6"/>
<evidence type="ECO:0000313" key="2">
    <source>
        <dbReference type="EMBL" id="TQL57788.1"/>
    </source>
</evidence>
<protein>
    <submittedName>
        <fullName evidence="2">Copper ion binding protein</fullName>
    </submittedName>
</protein>
<evidence type="ECO:0000259" key="1">
    <source>
        <dbReference type="PROSITE" id="PS50846"/>
    </source>
</evidence>
<dbReference type="EMBL" id="VFOR01000002">
    <property type="protein sequence ID" value="TQL57788.1"/>
    <property type="molecule type" value="Genomic_DNA"/>
</dbReference>
<dbReference type="SUPFAM" id="SSF55008">
    <property type="entry name" value="HMA, heavy metal-associated domain"/>
    <property type="match status" value="1"/>
</dbReference>
<dbReference type="GO" id="GO:0046872">
    <property type="term" value="F:metal ion binding"/>
    <property type="evidence" value="ECO:0007669"/>
    <property type="project" value="InterPro"/>
</dbReference>
<feature type="domain" description="HMA" evidence="1">
    <location>
        <begin position="4"/>
        <end position="70"/>
    </location>
</feature>
<dbReference type="PROSITE" id="PS50846">
    <property type="entry name" value="HMA_2"/>
    <property type="match status" value="1"/>
</dbReference>
<keyword evidence="3" id="KW-1185">Reference proteome</keyword>
<proteinExistence type="predicted"/>
<dbReference type="PRINTS" id="PR00946">
    <property type="entry name" value="HGSCAVENGER"/>
</dbReference>
<dbReference type="InterPro" id="IPR001802">
    <property type="entry name" value="MerP/CopZ"/>
</dbReference>
<dbReference type="Pfam" id="PF00403">
    <property type="entry name" value="HMA"/>
    <property type="match status" value="1"/>
</dbReference>
<dbReference type="Gene3D" id="3.30.70.100">
    <property type="match status" value="1"/>
</dbReference>
<dbReference type="RefSeq" id="WP_211345913.1">
    <property type="nucleotide sequence ID" value="NZ_BAAAMD010000004.1"/>
</dbReference>
<accession>A0A542ZBQ6</accession>
<name>A0A542ZBQ6_9ACTN</name>
<evidence type="ECO:0000313" key="3">
    <source>
        <dbReference type="Proteomes" id="UP000316196"/>
    </source>
</evidence>
<dbReference type="InterPro" id="IPR036163">
    <property type="entry name" value="HMA_dom_sf"/>
</dbReference>
<dbReference type="Proteomes" id="UP000316196">
    <property type="component" value="Unassembled WGS sequence"/>
</dbReference>
<organism evidence="2 3">
    <name type="scientific">Propioniferax innocua</name>
    <dbReference type="NCBI Taxonomy" id="1753"/>
    <lineage>
        <taxon>Bacteria</taxon>
        <taxon>Bacillati</taxon>
        <taxon>Actinomycetota</taxon>
        <taxon>Actinomycetes</taxon>
        <taxon>Propionibacteriales</taxon>
        <taxon>Propionibacteriaceae</taxon>
        <taxon>Propioniferax</taxon>
    </lineage>
</organism>